<feature type="domain" description="CRAL-TRIO" evidence="1">
    <location>
        <begin position="86"/>
        <end position="250"/>
    </location>
</feature>
<evidence type="ECO:0000313" key="3">
    <source>
        <dbReference type="Proteomes" id="UP000825002"/>
    </source>
</evidence>
<organism evidence="2 3">
    <name type="scientific">Fragariocoptes setiger</name>
    <dbReference type="NCBI Taxonomy" id="1670756"/>
    <lineage>
        <taxon>Eukaryota</taxon>
        <taxon>Metazoa</taxon>
        <taxon>Ecdysozoa</taxon>
        <taxon>Arthropoda</taxon>
        <taxon>Chelicerata</taxon>
        <taxon>Arachnida</taxon>
        <taxon>Acari</taxon>
        <taxon>Acariformes</taxon>
        <taxon>Trombidiformes</taxon>
        <taxon>Prostigmata</taxon>
        <taxon>Eupodina</taxon>
        <taxon>Eriophyoidea</taxon>
        <taxon>Phytoptidae</taxon>
        <taxon>Fragariocoptes</taxon>
    </lineage>
</organism>
<dbReference type="InterPro" id="IPR053012">
    <property type="entry name" value="ER-organelle_contact"/>
</dbReference>
<evidence type="ECO:0000259" key="1">
    <source>
        <dbReference type="PROSITE" id="PS50191"/>
    </source>
</evidence>
<evidence type="ECO:0000313" key="2">
    <source>
        <dbReference type="EMBL" id="KAG9508676.1"/>
    </source>
</evidence>
<sequence length="291" mass="33900">MDQQDTIDIPTFRYAKNCDVQVLERTRDLLHQDYKKNPECYYREDIEKLMTDDWALTRFLLRRRECPHETVKLIRECGKFRRLHRMPELKLSEFPIEFFHCAGVFRYLPDRIGNETLYFRVSCHLARQVPEIANITKSFLLCLLEQCDRKNNGRGTCIVFDLTNATLANLDLHYLSWMLTSFRQCCPKGVSYILVYNMPWYFQAATKITNSMMSAGNRRKLKFVNGTEIQQYIAPENLPDMYGGTGKLDYRRVPDGVSQRVDAGQFFKNHGVSDKHIALIGEAASRLLASA</sequence>
<dbReference type="Gene3D" id="3.40.525.10">
    <property type="entry name" value="CRAL-TRIO lipid binding domain"/>
    <property type="match status" value="1"/>
</dbReference>
<comment type="caution">
    <text evidence="2">The sequence shown here is derived from an EMBL/GenBank/DDBJ whole genome shotgun (WGS) entry which is preliminary data.</text>
</comment>
<dbReference type="PANTHER" id="PTHR46384">
    <property type="entry name" value="MOTILE SPERM DOMAIN-CONTAINING PROTEIN 2"/>
    <property type="match status" value="1"/>
</dbReference>
<dbReference type="PANTHER" id="PTHR46384:SF1">
    <property type="entry name" value="MOTILE SPERM DOMAIN-CONTAINING PROTEIN 2"/>
    <property type="match status" value="1"/>
</dbReference>
<dbReference type="InterPro" id="IPR036865">
    <property type="entry name" value="CRAL-TRIO_dom_sf"/>
</dbReference>
<accession>A0ABQ7S5M6</accession>
<dbReference type="SMART" id="SM00516">
    <property type="entry name" value="SEC14"/>
    <property type="match status" value="1"/>
</dbReference>
<dbReference type="PROSITE" id="PS50191">
    <property type="entry name" value="CRAL_TRIO"/>
    <property type="match status" value="1"/>
</dbReference>
<dbReference type="EMBL" id="JAIFTH010001121">
    <property type="protein sequence ID" value="KAG9508676.1"/>
    <property type="molecule type" value="Genomic_DNA"/>
</dbReference>
<dbReference type="Pfam" id="PF00650">
    <property type="entry name" value="CRAL_TRIO"/>
    <property type="match status" value="1"/>
</dbReference>
<dbReference type="Proteomes" id="UP000825002">
    <property type="component" value="Unassembled WGS sequence"/>
</dbReference>
<name>A0ABQ7S5M6_9ACAR</name>
<reference evidence="2 3" key="1">
    <citation type="submission" date="2020-10" db="EMBL/GenBank/DDBJ databases">
        <authorList>
            <person name="Klimov P.B."/>
            <person name="Dyachkov S.M."/>
            <person name="Chetverikov P.E."/>
        </authorList>
    </citation>
    <scope>NUCLEOTIDE SEQUENCE [LARGE SCALE GENOMIC DNA]</scope>
    <source>
        <strain evidence="2">BMOC 18-1129-001#AD2665</strain>
        <tissue evidence="2">Entire mites</tissue>
    </source>
</reference>
<dbReference type="CDD" id="cd00170">
    <property type="entry name" value="SEC14"/>
    <property type="match status" value="1"/>
</dbReference>
<keyword evidence="3" id="KW-1185">Reference proteome</keyword>
<dbReference type="InterPro" id="IPR001251">
    <property type="entry name" value="CRAL-TRIO_dom"/>
</dbReference>
<dbReference type="SUPFAM" id="SSF52087">
    <property type="entry name" value="CRAL/TRIO domain"/>
    <property type="match status" value="1"/>
</dbReference>
<protein>
    <submittedName>
        <fullName evidence="2">Motile sperm domain-containing protein 2</fullName>
    </submittedName>
</protein>
<gene>
    <name evidence="2" type="primary">Mospd2</name>
    <name evidence="2" type="ORF">GZH46_02821</name>
</gene>
<proteinExistence type="predicted"/>